<proteinExistence type="predicted"/>
<reference evidence="1" key="1">
    <citation type="submission" date="2014-11" db="EMBL/GenBank/DDBJ databases">
        <authorList>
            <person name="Amaro Gonzalez C."/>
        </authorList>
    </citation>
    <scope>NUCLEOTIDE SEQUENCE</scope>
</reference>
<evidence type="ECO:0000313" key="1">
    <source>
        <dbReference type="EMBL" id="JAH25504.1"/>
    </source>
</evidence>
<sequence length="30" mass="3346">MSEKRNRQVMSPVFTKLNLSLEGGKARGPN</sequence>
<protein>
    <submittedName>
        <fullName evidence="1">Uncharacterized protein</fullName>
    </submittedName>
</protein>
<dbReference type="EMBL" id="GBXM01083073">
    <property type="protein sequence ID" value="JAH25504.1"/>
    <property type="molecule type" value="Transcribed_RNA"/>
</dbReference>
<accession>A0A0E9R8S4</accession>
<dbReference type="AlphaFoldDB" id="A0A0E9R8S4"/>
<reference evidence="1" key="2">
    <citation type="journal article" date="2015" name="Fish Shellfish Immunol.">
        <title>Early steps in the European eel (Anguilla anguilla)-Vibrio vulnificus interaction in the gills: Role of the RtxA13 toxin.</title>
        <authorList>
            <person name="Callol A."/>
            <person name="Pajuelo D."/>
            <person name="Ebbesson L."/>
            <person name="Teles M."/>
            <person name="MacKenzie S."/>
            <person name="Amaro C."/>
        </authorList>
    </citation>
    <scope>NUCLEOTIDE SEQUENCE</scope>
</reference>
<organism evidence="1">
    <name type="scientific">Anguilla anguilla</name>
    <name type="common">European freshwater eel</name>
    <name type="synonym">Muraena anguilla</name>
    <dbReference type="NCBI Taxonomy" id="7936"/>
    <lineage>
        <taxon>Eukaryota</taxon>
        <taxon>Metazoa</taxon>
        <taxon>Chordata</taxon>
        <taxon>Craniata</taxon>
        <taxon>Vertebrata</taxon>
        <taxon>Euteleostomi</taxon>
        <taxon>Actinopterygii</taxon>
        <taxon>Neopterygii</taxon>
        <taxon>Teleostei</taxon>
        <taxon>Anguilliformes</taxon>
        <taxon>Anguillidae</taxon>
        <taxon>Anguilla</taxon>
    </lineage>
</organism>
<name>A0A0E9R8S4_ANGAN</name>